<evidence type="ECO:0000313" key="2">
    <source>
        <dbReference type="Proteomes" id="UP000198688"/>
    </source>
</evidence>
<keyword evidence="1" id="KW-0269">Exonuclease</keyword>
<dbReference type="GO" id="GO:0004527">
    <property type="term" value="F:exonuclease activity"/>
    <property type="evidence" value="ECO:0007669"/>
    <property type="project" value="UniProtKB-KW"/>
</dbReference>
<dbReference type="STRING" id="113562.SAMN04489716_7006"/>
<dbReference type="GO" id="GO:0004519">
    <property type="term" value="F:endonuclease activity"/>
    <property type="evidence" value="ECO:0007669"/>
    <property type="project" value="UniProtKB-KW"/>
</dbReference>
<keyword evidence="1" id="KW-0540">Nuclease</keyword>
<keyword evidence="1" id="KW-0255">Endonuclease</keyword>
<dbReference type="SUPFAM" id="SSF56219">
    <property type="entry name" value="DNase I-like"/>
    <property type="match status" value="1"/>
</dbReference>
<proteinExistence type="predicted"/>
<evidence type="ECO:0000313" key="1">
    <source>
        <dbReference type="EMBL" id="SDT74515.1"/>
    </source>
</evidence>
<dbReference type="InterPro" id="IPR036691">
    <property type="entry name" value="Endo/exonu/phosph_ase_sf"/>
</dbReference>
<dbReference type="Gene3D" id="3.60.10.10">
    <property type="entry name" value="Endonuclease/exonuclease/phosphatase"/>
    <property type="match status" value="1"/>
</dbReference>
<protein>
    <submittedName>
        <fullName evidence="1">Endonuclease/Exonuclease/phosphatase family protein</fullName>
    </submittedName>
</protein>
<gene>
    <name evidence="1" type="ORF">SAMN04489716_7006</name>
</gene>
<accession>A0A1H2CVI9</accession>
<reference evidence="1 2" key="1">
    <citation type="submission" date="2016-10" db="EMBL/GenBank/DDBJ databases">
        <authorList>
            <person name="de Groot N.N."/>
        </authorList>
    </citation>
    <scope>NUCLEOTIDE SEQUENCE [LARGE SCALE GENOMIC DNA]</scope>
    <source>
        <strain evidence="1 2">DSM 43941</strain>
    </source>
</reference>
<organism evidence="1 2">
    <name type="scientific">Actinoplanes derwentensis</name>
    <dbReference type="NCBI Taxonomy" id="113562"/>
    <lineage>
        <taxon>Bacteria</taxon>
        <taxon>Bacillati</taxon>
        <taxon>Actinomycetota</taxon>
        <taxon>Actinomycetes</taxon>
        <taxon>Micromonosporales</taxon>
        <taxon>Micromonosporaceae</taxon>
        <taxon>Actinoplanes</taxon>
    </lineage>
</organism>
<keyword evidence="2" id="KW-1185">Reference proteome</keyword>
<name>A0A1H2CVI9_9ACTN</name>
<dbReference type="RefSeq" id="WP_092550948.1">
    <property type="nucleotide sequence ID" value="NZ_BOMJ01000003.1"/>
</dbReference>
<sequence length="282" mass="31805">MLIEVAVQNLQHGAVKDESGHRRDRWPLLAERLRRVRPDVLILNEARDWNRGGREPLGRAQRDLGMIAAPIPPSANDLPTIVLYRPDTMGFWVHCNDALSLSTAHGFVTVSFAVDHELPPITFAGCHLSPYSSGQATAEIELIATRAYRYGPLAVVAGDLNFPPEDGPDPLYDVMLPFNLASRTIVGPDGTRRPNRQVAHALRARGYHDTAWERHQRTGYDRYLRRTSHDDRIDRIHVSTPLAQAVTRYELLDQPEGASDHHGVTITMDTDLIDRTDLWTYR</sequence>
<dbReference type="OrthoDB" id="3481322at2"/>
<dbReference type="Proteomes" id="UP000198688">
    <property type="component" value="Chromosome I"/>
</dbReference>
<keyword evidence="1" id="KW-0378">Hydrolase</keyword>
<dbReference type="AlphaFoldDB" id="A0A1H2CVI9"/>
<dbReference type="EMBL" id="LT629758">
    <property type="protein sequence ID" value="SDT74515.1"/>
    <property type="molecule type" value="Genomic_DNA"/>
</dbReference>